<comment type="similarity">
    <text evidence="1">Belongs to the bacterial ribosomal protein bS20 family.</text>
</comment>
<dbReference type="InterPro" id="IPR002583">
    <property type="entry name" value="Ribosomal_bS20"/>
</dbReference>
<reference evidence="6" key="1">
    <citation type="submission" date="2018-06" db="EMBL/GenBank/DDBJ databases">
        <authorList>
            <person name="Zhirakovskaya E."/>
        </authorList>
    </citation>
    <scope>NUCLEOTIDE SEQUENCE</scope>
</reference>
<dbReference type="GO" id="GO:0015935">
    <property type="term" value="C:small ribosomal subunit"/>
    <property type="evidence" value="ECO:0007669"/>
    <property type="project" value="TreeGrafter"/>
</dbReference>
<dbReference type="EMBL" id="UOFD01000063">
    <property type="protein sequence ID" value="VAW53501.1"/>
    <property type="molecule type" value="Genomic_DNA"/>
</dbReference>
<dbReference type="GO" id="GO:0003735">
    <property type="term" value="F:structural constituent of ribosome"/>
    <property type="evidence" value="ECO:0007669"/>
    <property type="project" value="InterPro"/>
</dbReference>
<keyword evidence="2" id="KW-0699">rRNA-binding</keyword>
<dbReference type="Pfam" id="PF01649">
    <property type="entry name" value="Ribosomal_S20p"/>
    <property type="match status" value="1"/>
</dbReference>
<dbReference type="PANTHER" id="PTHR33398">
    <property type="entry name" value="30S RIBOSOMAL PROTEIN S20"/>
    <property type="match status" value="1"/>
</dbReference>
<dbReference type="SUPFAM" id="SSF46992">
    <property type="entry name" value="Ribosomal protein S20"/>
    <property type="match status" value="1"/>
</dbReference>
<organism evidence="6">
    <name type="scientific">hydrothermal vent metagenome</name>
    <dbReference type="NCBI Taxonomy" id="652676"/>
    <lineage>
        <taxon>unclassified sequences</taxon>
        <taxon>metagenomes</taxon>
        <taxon>ecological metagenomes</taxon>
    </lineage>
</organism>
<protein>
    <submittedName>
        <fullName evidence="6">SSU ribosomal protein S20p</fullName>
    </submittedName>
</protein>
<sequence>MMRTYIKKVYYAIEAGDKAAAETAYKEATPVIDRVAGKGLIHANKAARTKSRMNNNIRSMA</sequence>
<accession>A0A3B0WDZ2</accession>
<evidence type="ECO:0000256" key="1">
    <source>
        <dbReference type="ARBA" id="ARBA00007634"/>
    </source>
</evidence>
<name>A0A3B0WDZ2_9ZZZZ</name>
<keyword evidence="4 6" id="KW-0689">Ribosomal protein</keyword>
<evidence type="ECO:0000256" key="4">
    <source>
        <dbReference type="ARBA" id="ARBA00022980"/>
    </source>
</evidence>
<dbReference type="PANTHER" id="PTHR33398:SF1">
    <property type="entry name" value="SMALL RIBOSOMAL SUBUNIT PROTEIN BS20C"/>
    <property type="match status" value="1"/>
</dbReference>
<evidence type="ECO:0000256" key="2">
    <source>
        <dbReference type="ARBA" id="ARBA00022730"/>
    </source>
</evidence>
<gene>
    <name evidence="6" type="ORF">MNBD_GAMMA06-727</name>
</gene>
<dbReference type="NCBIfam" id="TIGR00029">
    <property type="entry name" value="S20"/>
    <property type="match status" value="1"/>
</dbReference>
<keyword evidence="3" id="KW-0694">RNA-binding</keyword>
<evidence type="ECO:0000313" key="6">
    <source>
        <dbReference type="EMBL" id="VAW53501.1"/>
    </source>
</evidence>
<evidence type="ECO:0000256" key="5">
    <source>
        <dbReference type="ARBA" id="ARBA00023274"/>
    </source>
</evidence>
<proteinExistence type="inferred from homology"/>
<dbReference type="Gene3D" id="1.20.58.110">
    <property type="entry name" value="Ribosomal protein S20"/>
    <property type="match status" value="1"/>
</dbReference>
<dbReference type="GO" id="GO:0005829">
    <property type="term" value="C:cytosol"/>
    <property type="evidence" value="ECO:0007669"/>
    <property type="project" value="TreeGrafter"/>
</dbReference>
<evidence type="ECO:0000256" key="3">
    <source>
        <dbReference type="ARBA" id="ARBA00022884"/>
    </source>
</evidence>
<dbReference type="GO" id="GO:0006412">
    <property type="term" value="P:translation"/>
    <property type="evidence" value="ECO:0007669"/>
    <property type="project" value="InterPro"/>
</dbReference>
<dbReference type="InterPro" id="IPR036510">
    <property type="entry name" value="Ribosomal_bS20_sf"/>
</dbReference>
<dbReference type="GO" id="GO:0070181">
    <property type="term" value="F:small ribosomal subunit rRNA binding"/>
    <property type="evidence" value="ECO:0007669"/>
    <property type="project" value="TreeGrafter"/>
</dbReference>
<dbReference type="AlphaFoldDB" id="A0A3B0WDZ2"/>
<keyword evidence="5" id="KW-0687">Ribonucleoprotein</keyword>